<dbReference type="InterPro" id="IPR023772">
    <property type="entry name" value="DNA-bd_HTH_TetR-type_CS"/>
</dbReference>
<evidence type="ECO:0000259" key="4">
    <source>
        <dbReference type="PROSITE" id="PS50977"/>
    </source>
</evidence>
<reference evidence="5 6" key="1">
    <citation type="submission" date="2020-04" db="EMBL/GenBank/DDBJ databases">
        <authorList>
            <person name="Liu S."/>
        </authorList>
    </citation>
    <scope>NUCLEOTIDE SEQUENCE [LARGE SCALE GENOMIC DNA]</scope>
    <source>
        <strain evidence="5 6">CGMCC 1.15091</strain>
    </source>
</reference>
<feature type="compositionally biased region" description="Low complexity" evidence="3">
    <location>
        <begin position="1"/>
        <end position="12"/>
    </location>
</feature>
<dbReference type="EMBL" id="JAAZSR010000002">
    <property type="protein sequence ID" value="NKX49055.1"/>
    <property type="molecule type" value="Genomic_DNA"/>
</dbReference>
<evidence type="ECO:0000256" key="3">
    <source>
        <dbReference type="SAM" id="MobiDB-lite"/>
    </source>
</evidence>
<feature type="domain" description="HTH tetR-type" evidence="4">
    <location>
        <begin position="31"/>
        <end position="91"/>
    </location>
</feature>
<dbReference type="PANTHER" id="PTHR30055">
    <property type="entry name" value="HTH-TYPE TRANSCRIPTIONAL REGULATOR RUTR"/>
    <property type="match status" value="1"/>
</dbReference>
<dbReference type="SUPFAM" id="SSF46689">
    <property type="entry name" value="Homeodomain-like"/>
    <property type="match status" value="1"/>
</dbReference>
<protein>
    <submittedName>
        <fullName evidence="5">TetR/AcrR family transcriptional regulator</fullName>
    </submittedName>
</protein>
<accession>A0ABX1JLX7</accession>
<feature type="region of interest" description="Disordered" evidence="3">
    <location>
        <begin position="1"/>
        <end position="28"/>
    </location>
</feature>
<dbReference type="PROSITE" id="PS50977">
    <property type="entry name" value="HTH_TETR_2"/>
    <property type="match status" value="1"/>
</dbReference>
<dbReference type="Pfam" id="PF00440">
    <property type="entry name" value="TetR_N"/>
    <property type="match status" value="1"/>
</dbReference>
<keyword evidence="1 2" id="KW-0238">DNA-binding</keyword>
<organism evidence="5 6">
    <name type="scientific">Arthrobacter deserti</name>
    <dbReference type="NCBI Taxonomy" id="1742687"/>
    <lineage>
        <taxon>Bacteria</taxon>
        <taxon>Bacillati</taxon>
        <taxon>Actinomycetota</taxon>
        <taxon>Actinomycetes</taxon>
        <taxon>Micrococcales</taxon>
        <taxon>Micrococcaceae</taxon>
        <taxon>Arthrobacter</taxon>
    </lineage>
</organism>
<dbReference type="InterPro" id="IPR050109">
    <property type="entry name" value="HTH-type_TetR-like_transc_reg"/>
</dbReference>
<dbReference type="Gene3D" id="1.10.357.10">
    <property type="entry name" value="Tetracycline Repressor, domain 2"/>
    <property type="match status" value="1"/>
</dbReference>
<dbReference type="Gene3D" id="1.10.10.60">
    <property type="entry name" value="Homeodomain-like"/>
    <property type="match status" value="1"/>
</dbReference>
<keyword evidence="6" id="KW-1185">Reference proteome</keyword>
<dbReference type="SUPFAM" id="SSF48498">
    <property type="entry name" value="Tetracyclin repressor-like, C-terminal domain"/>
    <property type="match status" value="1"/>
</dbReference>
<dbReference type="PANTHER" id="PTHR30055:SF237">
    <property type="entry name" value="TRANSCRIPTIONAL REPRESSOR MCE3R"/>
    <property type="match status" value="1"/>
</dbReference>
<proteinExistence type="predicted"/>
<comment type="caution">
    <text evidence="5">The sequence shown here is derived from an EMBL/GenBank/DDBJ whole genome shotgun (WGS) entry which is preliminary data.</text>
</comment>
<gene>
    <name evidence="5" type="ORF">HER39_00325</name>
</gene>
<dbReference type="Pfam" id="PF17932">
    <property type="entry name" value="TetR_C_24"/>
    <property type="match status" value="1"/>
</dbReference>
<evidence type="ECO:0000313" key="5">
    <source>
        <dbReference type="EMBL" id="NKX49055.1"/>
    </source>
</evidence>
<sequence>MAAPPAANAAHGTAGGVRPDGRATGRSLAKASRRTALLSSAARLFAERGFNGVSIEDLGAAAGVSGPAVYRHFSSKQAVLSALLTGVSQDLLDGGRAVVGSSSGPDAALRGLIEFHVDFALSNPDVIRVHDRDLDSLSAEDAEHIRSLQRSYVRVWVDVLAQLLGNDDPARLRMRAHAAFGLINSTPHSTRRGQGVRDKGWRRRLLETMAWAALKAE</sequence>
<dbReference type="PRINTS" id="PR00455">
    <property type="entry name" value="HTHTETR"/>
</dbReference>
<name>A0ABX1JLX7_9MICC</name>
<evidence type="ECO:0000313" key="6">
    <source>
        <dbReference type="Proteomes" id="UP000523795"/>
    </source>
</evidence>
<dbReference type="InterPro" id="IPR041490">
    <property type="entry name" value="KstR2_TetR_C"/>
</dbReference>
<dbReference type="PROSITE" id="PS01081">
    <property type="entry name" value="HTH_TETR_1"/>
    <property type="match status" value="1"/>
</dbReference>
<dbReference type="InterPro" id="IPR036271">
    <property type="entry name" value="Tet_transcr_reg_TetR-rel_C_sf"/>
</dbReference>
<dbReference type="Proteomes" id="UP000523795">
    <property type="component" value="Unassembled WGS sequence"/>
</dbReference>
<dbReference type="InterPro" id="IPR009057">
    <property type="entry name" value="Homeodomain-like_sf"/>
</dbReference>
<evidence type="ECO:0000256" key="2">
    <source>
        <dbReference type="PROSITE-ProRule" id="PRU00335"/>
    </source>
</evidence>
<feature type="DNA-binding region" description="H-T-H motif" evidence="2">
    <location>
        <begin position="54"/>
        <end position="73"/>
    </location>
</feature>
<evidence type="ECO:0000256" key="1">
    <source>
        <dbReference type="ARBA" id="ARBA00023125"/>
    </source>
</evidence>
<dbReference type="InterPro" id="IPR001647">
    <property type="entry name" value="HTH_TetR"/>
</dbReference>